<reference evidence="2" key="1">
    <citation type="submission" date="2023-07" db="EMBL/GenBank/DDBJ databases">
        <title>Two novel species in the genus Flavivirga.</title>
        <authorList>
            <person name="Kwon K."/>
        </authorList>
    </citation>
    <scope>NUCLEOTIDE SEQUENCE</scope>
    <source>
        <strain evidence="2">KACC 14157</strain>
    </source>
</reference>
<evidence type="ECO:0000313" key="3">
    <source>
        <dbReference type="Proteomes" id="UP001176891"/>
    </source>
</evidence>
<dbReference type="Gene3D" id="3.60.21.70">
    <property type="entry name" value="PhoD-like phosphatase"/>
    <property type="match status" value="1"/>
</dbReference>
<dbReference type="Gene3D" id="2.60.40.1120">
    <property type="entry name" value="Carboxypeptidase-like, regulatory domain"/>
    <property type="match status" value="1"/>
</dbReference>
<dbReference type="PANTHER" id="PTHR43606:SF2">
    <property type="entry name" value="ALKALINE PHOSPHATASE FAMILY PROTEIN (AFU_ORTHOLOGUE AFUA_5G03860)"/>
    <property type="match status" value="1"/>
</dbReference>
<keyword evidence="3" id="KW-1185">Reference proteome</keyword>
<dbReference type="InterPro" id="IPR029052">
    <property type="entry name" value="Metallo-depent_PP-like"/>
</dbReference>
<gene>
    <name evidence="2" type="ORF">Q4Q39_04035</name>
</gene>
<protein>
    <recommendedName>
        <fullName evidence="4">PhoD-like phosphatase metallophosphatase domain-containing protein</fullName>
    </recommendedName>
</protein>
<name>A0ABT8WY26_9FLAO</name>
<feature type="region of interest" description="Disordered" evidence="1">
    <location>
        <begin position="450"/>
        <end position="472"/>
    </location>
</feature>
<evidence type="ECO:0000313" key="2">
    <source>
        <dbReference type="EMBL" id="MDO5986570.1"/>
    </source>
</evidence>
<dbReference type="EMBL" id="JAUOEM010000001">
    <property type="protein sequence ID" value="MDO5986570.1"/>
    <property type="molecule type" value="Genomic_DNA"/>
</dbReference>
<proteinExistence type="predicted"/>
<organism evidence="2 3">
    <name type="scientific">Flavivirga amylovorans</name>
    <dbReference type="NCBI Taxonomy" id="870486"/>
    <lineage>
        <taxon>Bacteria</taxon>
        <taxon>Pseudomonadati</taxon>
        <taxon>Bacteroidota</taxon>
        <taxon>Flavobacteriia</taxon>
        <taxon>Flavobacteriales</taxon>
        <taxon>Flavobacteriaceae</taxon>
        <taxon>Flavivirga</taxon>
    </lineage>
</organism>
<comment type="caution">
    <text evidence="2">The sequence shown here is derived from an EMBL/GenBank/DDBJ whole genome shotgun (WGS) entry which is preliminary data.</text>
</comment>
<dbReference type="InterPro" id="IPR008969">
    <property type="entry name" value="CarboxyPept-like_regulatory"/>
</dbReference>
<dbReference type="SUPFAM" id="SSF56300">
    <property type="entry name" value="Metallo-dependent phosphatases"/>
    <property type="match status" value="1"/>
</dbReference>
<dbReference type="SUPFAM" id="SSF49464">
    <property type="entry name" value="Carboxypeptidase regulatory domain-like"/>
    <property type="match status" value="1"/>
</dbReference>
<dbReference type="RefSeq" id="WP_303281082.1">
    <property type="nucleotide sequence ID" value="NZ_BAABCZ010000016.1"/>
</dbReference>
<dbReference type="InterPro" id="IPR052900">
    <property type="entry name" value="Phospholipid_Metab_Enz"/>
</dbReference>
<dbReference type="Proteomes" id="UP001176891">
    <property type="component" value="Unassembled WGS sequence"/>
</dbReference>
<evidence type="ECO:0000256" key="1">
    <source>
        <dbReference type="SAM" id="MobiDB-lite"/>
    </source>
</evidence>
<dbReference type="InterPro" id="IPR038607">
    <property type="entry name" value="PhoD-like_sf"/>
</dbReference>
<accession>A0ABT8WY26</accession>
<sequence>MNKIQTVSKLFGFMKILKKYCFNRSFLKMATFFSCSLFLVGYMQAQGDRIVYTGTISCEETGRFLKDVYVKNLKSGETTMTDVYGKFQIESTSADPITLVFDKPGFAVSEMKTKNTRKNIEVNLKPLEISAASHRKRKYIESEPAQNTLTHIEEPRDKFNSEVGCKPKKQTYIKAPFEKLDTYAVNDWWNRKPNPIVDLKVNRNKVIAFGIYTVANNTLKLSAQLYPLYPHEDRVIFLDILNDGSWKEIQKQKVNEIGWSALFRVENWDVSKDIKYRFRHGEKAVWKGCVRAVPDDKNEIKVAALSCNSNKDRGMRENYVRNINALDPDLVFFAGDQSYDHRQHTAAWLKFGLQFREVFRNRPCVTIPDDHDIGQANLWGESGKRASTQLGDDGGYYHHPEYVKMVERCQTAHLPDAYDPRPIKQGIGVYFTSYNLGFVDFAIIEDRKFKSGPKGKIPQQGPRPDHIDDPNYNPESIDLPDLKLLGDRQIDFLNSWADNNDPQIRMKSVLSQTGFCGAAHLSGRQQGRLHADMDSNGWPQTGRNAALSAIKRANAVHIAGDQHLATLIQHGIHEFRDGPWAFIVPAIVNNYHSRWWWPEDEKAGSGPSINVSLPWTGDYFDGFNNKITMHAYANPDTLDNGAGFGLIKFNRESNEVTFECWPRSVDVTDPLAKQFSGWPVKIAME</sequence>
<dbReference type="PANTHER" id="PTHR43606">
    <property type="entry name" value="PHOSPHATASE, PUTATIVE (AFU_ORTHOLOGUE AFUA_6G08710)-RELATED"/>
    <property type="match status" value="1"/>
</dbReference>
<evidence type="ECO:0008006" key="4">
    <source>
        <dbReference type="Google" id="ProtNLM"/>
    </source>
</evidence>